<protein>
    <submittedName>
        <fullName evidence="5">Secreted protein</fullName>
    </submittedName>
</protein>
<proteinExistence type="predicted"/>
<accession>A0A183GHR7</accession>
<name>A0A183GHR7_HELPZ</name>
<dbReference type="WBParaSite" id="HPBE_0002212601-mRNA-1">
    <property type="protein sequence ID" value="HPBE_0002212601-mRNA-1"/>
    <property type="gene ID" value="HPBE_0002212601"/>
</dbReference>
<feature type="region of interest" description="Disordered" evidence="1">
    <location>
        <begin position="22"/>
        <end position="83"/>
    </location>
</feature>
<organism evidence="4 5">
    <name type="scientific">Heligmosomoides polygyrus</name>
    <name type="common">Parasitic roundworm</name>
    <dbReference type="NCBI Taxonomy" id="6339"/>
    <lineage>
        <taxon>Eukaryota</taxon>
        <taxon>Metazoa</taxon>
        <taxon>Ecdysozoa</taxon>
        <taxon>Nematoda</taxon>
        <taxon>Chromadorea</taxon>
        <taxon>Rhabditida</taxon>
        <taxon>Rhabditina</taxon>
        <taxon>Rhabditomorpha</taxon>
        <taxon>Strongyloidea</taxon>
        <taxon>Heligmosomidae</taxon>
        <taxon>Heligmosomoides</taxon>
    </lineage>
</organism>
<reference evidence="3 4" key="1">
    <citation type="submission" date="2018-11" db="EMBL/GenBank/DDBJ databases">
        <authorList>
            <consortium name="Pathogen Informatics"/>
        </authorList>
    </citation>
    <scope>NUCLEOTIDE SEQUENCE [LARGE SCALE GENOMIC DNA]</scope>
</reference>
<feature type="signal peptide" evidence="2">
    <location>
        <begin position="1"/>
        <end position="18"/>
    </location>
</feature>
<sequence length="83" mass="8632">MGPLRRATSVLIPRLLTAEVSTTPAVSMGGPETTKEGNGGGNKEVGRPRVGELKGGGKTGKDGPAIRYSTKKRVRGNLSPENM</sequence>
<evidence type="ECO:0000313" key="5">
    <source>
        <dbReference type="WBParaSite" id="HPBE_0002212601-mRNA-1"/>
    </source>
</evidence>
<evidence type="ECO:0000256" key="2">
    <source>
        <dbReference type="SAM" id="SignalP"/>
    </source>
</evidence>
<accession>A0A3P8BSR8</accession>
<feature type="chain" id="PRO_5044552082" evidence="2">
    <location>
        <begin position="19"/>
        <end position="83"/>
    </location>
</feature>
<evidence type="ECO:0000313" key="3">
    <source>
        <dbReference type="EMBL" id="VDP30567.1"/>
    </source>
</evidence>
<keyword evidence="4" id="KW-1185">Reference proteome</keyword>
<dbReference type="Proteomes" id="UP000050761">
    <property type="component" value="Unassembled WGS sequence"/>
</dbReference>
<reference evidence="5" key="2">
    <citation type="submission" date="2019-09" db="UniProtKB">
        <authorList>
            <consortium name="WormBaseParasite"/>
        </authorList>
    </citation>
    <scope>IDENTIFICATION</scope>
</reference>
<evidence type="ECO:0000313" key="4">
    <source>
        <dbReference type="Proteomes" id="UP000050761"/>
    </source>
</evidence>
<dbReference type="EMBL" id="UZAH01033682">
    <property type="protein sequence ID" value="VDP30567.1"/>
    <property type="molecule type" value="Genomic_DNA"/>
</dbReference>
<evidence type="ECO:0000256" key="1">
    <source>
        <dbReference type="SAM" id="MobiDB-lite"/>
    </source>
</evidence>
<gene>
    <name evidence="3" type="ORF">HPBE_LOCUS22125</name>
</gene>
<keyword evidence="2" id="KW-0732">Signal</keyword>
<dbReference type="AlphaFoldDB" id="A0A183GHR7"/>